<keyword evidence="2" id="KW-1185">Reference proteome</keyword>
<evidence type="ECO:0000313" key="2">
    <source>
        <dbReference type="Proteomes" id="UP001057753"/>
    </source>
</evidence>
<dbReference type="RefSeq" id="WP_257820811.1">
    <property type="nucleotide sequence ID" value="NZ_JABXYM010000001.1"/>
</dbReference>
<proteinExistence type="predicted"/>
<sequence>MKRLILIVFVVSFSFPSSVSISKYHEGLEIDEDYIKLLEEPSLNGFIIEEENNLSKIDLQLKKLKTDIERMSTLNDSEQDVYEYLKGIDFHEIIEEEEQILEEQLAIKRDLINPVDEKYDLTIEDLEFPSISDKYDTTELLDVEVTVYVVDLESESEEYNVYELSDYVEEID</sequence>
<gene>
    <name evidence="1" type="ORF">HXA33_06225</name>
</gene>
<reference evidence="1" key="1">
    <citation type="submission" date="2020-06" db="EMBL/GenBank/DDBJ databases">
        <title>Insight into the genomes of haloalkaliphilic bacilli from Kenyan soda lakes.</title>
        <authorList>
            <person name="Mwirichia R."/>
            <person name="Villamizar G.C."/>
            <person name="Poehlein A."/>
            <person name="Mugweru J."/>
            <person name="Kipnyargis A."/>
            <person name="Kiplimo D."/>
            <person name="Orwa P."/>
            <person name="Daniel R."/>
        </authorList>
    </citation>
    <scope>NUCLEOTIDE SEQUENCE</scope>
    <source>
        <strain evidence="1">B1096_S55</strain>
    </source>
</reference>
<protein>
    <submittedName>
        <fullName evidence="1">Uncharacterized protein</fullName>
    </submittedName>
</protein>
<dbReference type="AlphaFoldDB" id="A0A9Q4B0Y1"/>
<evidence type="ECO:0000313" key="1">
    <source>
        <dbReference type="EMBL" id="MCR6096140.1"/>
    </source>
</evidence>
<accession>A0A9Q4B0Y1</accession>
<comment type="caution">
    <text evidence="1">The sequence shown here is derived from an EMBL/GenBank/DDBJ whole genome shotgun (WGS) entry which is preliminary data.</text>
</comment>
<name>A0A9Q4B0Y1_SALAG</name>
<dbReference type="Proteomes" id="UP001057753">
    <property type="component" value="Unassembled WGS sequence"/>
</dbReference>
<dbReference type="EMBL" id="JABXYM010000001">
    <property type="protein sequence ID" value="MCR6096140.1"/>
    <property type="molecule type" value="Genomic_DNA"/>
</dbReference>
<organism evidence="1 2">
    <name type="scientific">Salipaludibacillus agaradhaerens</name>
    <name type="common">Bacillus agaradhaerens</name>
    <dbReference type="NCBI Taxonomy" id="76935"/>
    <lineage>
        <taxon>Bacteria</taxon>
        <taxon>Bacillati</taxon>
        <taxon>Bacillota</taxon>
        <taxon>Bacilli</taxon>
        <taxon>Bacillales</taxon>
        <taxon>Bacillaceae</taxon>
    </lineage>
</organism>